<dbReference type="AlphaFoldDB" id="A0A072VMI3"/>
<protein>
    <submittedName>
        <fullName evidence="1 2">Uncharacterized protein</fullName>
    </submittedName>
</protein>
<reference evidence="1 3" key="1">
    <citation type="journal article" date="2011" name="Nature">
        <title>The Medicago genome provides insight into the evolution of rhizobial symbioses.</title>
        <authorList>
            <person name="Young N.D."/>
            <person name="Debelle F."/>
            <person name="Oldroyd G.E."/>
            <person name="Geurts R."/>
            <person name="Cannon S.B."/>
            <person name="Udvardi M.K."/>
            <person name="Benedito V.A."/>
            <person name="Mayer K.F."/>
            <person name="Gouzy J."/>
            <person name="Schoof H."/>
            <person name="Van de Peer Y."/>
            <person name="Proost S."/>
            <person name="Cook D.R."/>
            <person name="Meyers B.C."/>
            <person name="Spannagl M."/>
            <person name="Cheung F."/>
            <person name="De Mita S."/>
            <person name="Krishnakumar V."/>
            <person name="Gundlach H."/>
            <person name="Zhou S."/>
            <person name="Mudge J."/>
            <person name="Bharti A.K."/>
            <person name="Murray J.D."/>
            <person name="Naoumkina M.A."/>
            <person name="Rosen B."/>
            <person name="Silverstein K.A."/>
            <person name="Tang H."/>
            <person name="Rombauts S."/>
            <person name="Zhao P.X."/>
            <person name="Zhou P."/>
            <person name="Barbe V."/>
            <person name="Bardou P."/>
            <person name="Bechner M."/>
            <person name="Bellec A."/>
            <person name="Berger A."/>
            <person name="Berges H."/>
            <person name="Bidwell S."/>
            <person name="Bisseling T."/>
            <person name="Choisne N."/>
            <person name="Couloux A."/>
            <person name="Denny R."/>
            <person name="Deshpande S."/>
            <person name="Dai X."/>
            <person name="Doyle J.J."/>
            <person name="Dudez A.M."/>
            <person name="Farmer A.D."/>
            <person name="Fouteau S."/>
            <person name="Franken C."/>
            <person name="Gibelin C."/>
            <person name="Gish J."/>
            <person name="Goldstein S."/>
            <person name="Gonzalez A.J."/>
            <person name="Green P.J."/>
            <person name="Hallab A."/>
            <person name="Hartog M."/>
            <person name="Hua A."/>
            <person name="Humphray S.J."/>
            <person name="Jeong D.H."/>
            <person name="Jing Y."/>
            <person name="Jocker A."/>
            <person name="Kenton S.M."/>
            <person name="Kim D.J."/>
            <person name="Klee K."/>
            <person name="Lai H."/>
            <person name="Lang C."/>
            <person name="Lin S."/>
            <person name="Macmil S.L."/>
            <person name="Magdelenat G."/>
            <person name="Matthews L."/>
            <person name="McCorrison J."/>
            <person name="Monaghan E.L."/>
            <person name="Mun J.H."/>
            <person name="Najar F.Z."/>
            <person name="Nicholson C."/>
            <person name="Noirot C."/>
            <person name="O'Bleness M."/>
            <person name="Paule C.R."/>
            <person name="Poulain J."/>
            <person name="Prion F."/>
            <person name="Qin B."/>
            <person name="Qu C."/>
            <person name="Retzel E.F."/>
            <person name="Riddle C."/>
            <person name="Sallet E."/>
            <person name="Samain S."/>
            <person name="Samson N."/>
            <person name="Sanders I."/>
            <person name="Saurat O."/>
            <person name="Scarpelli C."/>
            <person name="Schiex T."/>
            <person name="Segurens B."/>
            <person name="Severin A.J."/>
            <person name="Sherrier D.J."/>
            <person name="Shi R."/>
            <person name="Sims S."/>
            <person name="Singer S.R."/>
            <person name="Sinharoy S."/>
            <person name="Sterck L."/>
            <person name="Viollet A."/>
            <person name="Wang B.B."/>
            <person name="Wang K."/>
            <person name="Wang M."/>
            <person name="Wang X."/>
            <person name="Warfsmann J."/>
            <person name="Weissenbach J."/>
            <person name="White D.D."/>
            <person name="White J.D."/>
            <person name="Wiley G.B."/>
            <person name="Wincker P."/>
            <person name="Xing Y."/>
            <person name="Yang L."/>
            <person name="Yao Z."/>
            <person name="Ying F."/>
            <person name="Zhai J."/>
            <person name="Zhou L."/>
            <person name="Zuber A."/>
            <person name="Denarie J."/>
            <person name="Dixon R.A."/>
            <person name="May G.D."/>
            <person name="Schwartz D.C."/>
            <person name="Rogers J."/>
            <person name="Quetier F."/>
            <person name="Town C.D."/>
            <person name="Roe B.A."/>
        </authorList>
    </citation>
    <scope>NUCLEOTIDE SEQUENCE [LARGE SCALE GENOMIC DNA]</scope>
    <source>
        <strain evidence="1">A17</strain>
        <strain evidence="2 3">cv. Jemalong A17</strain>
    </source>
</reference>
<accession>A0A072VMI3</accession>
<organism evidence="1 3">
    <name type="scientific">Medicago truncatula</name>
    <name type="common">Barrel medic</name>
    <name type="synonym">Medicago tribuloides</name>
    <dbReference type="NCBI Taxonomy" id="3880"/>
    <lineage>
        <taxon>Eukaryota</taxon>
        <taxon>Viridiplantae</taxon>
        <taxon>Streptophyta</taxon>
        <taxon>Embryophyta</taxon>
        <taxon>Tracheophyta</taxon>
        <taxon>Spermatophyta</taxon>
        <taxon>Magnoliopsida</taxon>
        <taxon>eudicotyledons</taxon>
        <taxon>Gunneridae</taxon>
        <taxon>Pentapetalae</taxon>
        <taxon>rosids</taxon>
        <taxon>fabids</taxon>
        <taxon>Fabales</taxon>
        <taxon>Fabaceae</taxon>
        <taxon>Papilionoideae</taxon>
        <taxon>50 kb inversion clade</taxon>
        <taxon>NPAAA clade</taxon>
        <taxon>Hologalegina</taxon>
        <taxon>IRL clade</taxon>
        <taxon>Trifolieae</taxon>
        <taxon>Medicago</taxon>
    </lineage>
</organism>
<gene>
    <name evidence="1" type="ordered locus">MTR_1g072545</name>
</gene>
<proteinExistence type="predicted"/>
<reference evidence="1 3" key="2">
    <citation type="journal article" date="2014" name="BMC Genomics">
        <title>An improved genome release (version Mt4.0) for the model legume Medicago truncatula.</title>
        <authorList>
            <person name="Tang H."/>
            <person name="Krishnakumar V."/>
            <person name="Bidwell S."/>
            <person name="Rosen B."/>
            <person name="Chan A."/>
            <person name="Zhou S."/>
            <person name="Gentzbittel L."/>
            <person name="Childs K.L."/>
            <person name="Yandell M."/>
            <person name="Gundlach H."/>
            <person name="Mayer K.F."/>
            <person name="Schwartz D.C."/>
            <person name="Town C.D."/>
        </authorList>
    </citation>
    <scope>GENOME REANNOTATION</scope>
    <source>
        <strain evidence="1">A17</strain>
        <strain evidence="2 3">cv. Jemalong A17</strain>
    </source>
</reference>
<name>A0A072VMI3_MEDTR</name>
<dbReference type="Proteomes" id="UP000002051">
    <property type="component" value="Unassembled WGS sequence"/>
</dbReference>
<keyword evidence="3" id="KW-1185">Reference proteome</keyword>
<dbReference type="EnsemblPlants" id="KEH42643">
    <property type="protein sequence ID" value="KEH42643"/>
    <property type="gene ID" value="MTR_1g072545"/>
</dbReference>
<evidence type="ECO:0000313" key="1">
    <source>
        <dbReference type="EMBL" id="KEH42643.1"/>
    </source>
</evidence>
<dbReference type="HOGENOM" id="CLU_2761548_0_0_1"/>
<sequence>MSGNSYLLVGYHDVCVCGRACSGDSGVPRHRQGMKERVEIGAEKLVILEFSSSYANTSQHESTLTFTPAP</sequence>
<evidence type="ECO:0000313" key="3">
    <source>
        <dbReference type="Proteomes" id="UP000002051"/>
    </source>
</evidence>
<dbReference type="EMBL" id="CM001217">
    <property type="protein sequence ID" value="KEH42643.1"/>
    <property type="molecule type" value="Genomic_DNA"/>
</dbReference>
<reference evidence="2" key="3">
    <citation type="submission" date="2015-04" db="UniProtKB">
        <authorList>
            <consortium name="EnsemblPlants"/>
        </authorList>
    </citation>
    <scope>IDENTIFICATION</scope>
    <source>
        <strain evidence="2">cv. Jemalong A17</strain>
    </source>
</reference>
<evidence type="ECO:0000313" key="2">
    <source>
        <dbReference type="EnsemblPlants" id="KEH42643"/>
    </source>
</evidence>